<evidence type="ECO:0000259" key="1">
    <source>
        <dbReference type="Pfam" id="PF16399"/>
    </source>
</evidence>
<name>A0A8S4R6C8_9NEOP</name>
<reference evidence="2" key="1">
    <citation type="submission" date="2022-03" db="EMBL/GenBank/DDBJ databases">
        <authorList>
            <person name="Lindestad O."/>
        </authorList>
    </citation>
    <scope>NUCLEOTIDE SEQUENCE</scope>
</reference>
<dbReference type="OrthoDB" id="1879at2759"/>
<accession>A0A8S4R6C8</accession>
<comment type="caution">
    <text evidence="2">The sequence shown here is derived from an EMBL/GenBank/DDBJ whole genome shotgun (WGS) entry which is preliminary data.</text>
</comment>
<dbReference type="EMBL" id="CAKXAJ010024819">
    <property type="protein sequence ID" value="CAH2230636.1"/>
    <property type="molecule type" value="Genomic_DNA"/>
</dbReference>
<dbReference type="AlphaFoldDB" id="A0A8S4R6C8"/>
<feature type="domain" description="RNA helicase aquarius N-terminal" evidence="1">
    <location>
        <begin position="27"/>
        <end position="300"/>
    </location>
</feature>
<keyword evidence="3" id="KW-1185">Reference proteome</keyword>
<gene>
    <name evidence="2" type="primary">jg19542</name>
    <name evidence="2" type="ORF">PAEG_LOCUS9826</name>
</gene>
<protein>
    <submittedName>
        <fullName evidence="2">Jg19542 protein</fullName>
    </submittedName>
</protein>
<evidence type="ECO:0000313" key="2">
    <source>
        <dbReference type="EMBL" id="CAH2230636.1"/>
    </source>
</evidence>
<sequence length="359" mass="42679">MKVDVQQNADKPKIPLPTLSQINADRITLLANQYWSPQTKENHLPYDAAIVESIYQAEILGSSFAVRRIMMLEFSQYLENYLWPHYETEKASHAHMMSIIVMINEKFRERVPAWQAFLKKPEHFPAFFEQVLRASVVDEAKNMREQTALLLFLNHCFGSMEVQLCRDQVKRLVSLSMWISLQEGRRNQEFKTVPKWRKYWRAIQKKDKPELMDKLLWERRYLQRLMIKFMRILESIPETEDVDPYAVRYCERFLELMIDLEALLPTRRFFNTVMDDCHLVVRCQLAPLARRSEGQLFLQFAGRPPSGKPQHKRDDSRMVALRNHDGIRERHAICCDDIRVLFTANARKLMFHIKYNIES</sequence>
<dbReference type="Pfam" id="PF16399">
    <property type="entry name" value="Aquarius_N_1st"/>
    <property type="match status" value="1"/>
</dbReference>
<dbReference type="Proteomes" id="UP000838756">
    <property type="component" value="Unassembled WGS sequence"/>
</dbReference>
<proteinExistence type="predicted"/>
<organism evidence="2 3">
    <name type="scientific">Pararge aegeria aegeria</name>
    <dbReference type="NCBI Taxonomy" id="348720"/>
    <lineage>
        <taxon>Eukaryota</taxon>
        <taxon>Metazoa</taxon>
        <taxon>Ecdysozoa</taxon>
        <taxon>Arthropoda</taxon>
        <taxon>Hexapoda</taxon>
        <taxon>Insecta</taxon>
        <taxon>Pterygota</taxon>
        <taxon>Neoptera</taxon>
        <taxon>Endopterygota</taxon>
        <taxon>Lepidoptera</taxon>
        <taxon>Glossata</taxon>
        <taxon>Ditrysia</taxon>
        <taxon>Papilionoidea</taxon>
        <taxon>Nymphalidae</taxon>
        <taxon>Satyrinae</taxon>
        <taxon>Satyrini</taxon>
        <taxon>Parargina</taxon>
        <taxon>Pararge</taxon>
    </lineage>
</organism>
<evidence type="ECO:0000313" key="3">
    <source>
        <dbReference type="Proteomes" id="UP000838756"/>
    </source>
</evidence>
<dbReference type="InterPro" id="IPR032174">
    <property type="entry name" value="Aquarius_N"/>
</dbReference>